<dbReference type="EMBL" id="HE576752">
    <property type="protein sequence ID" value="CCC67506.1"/>
    <property type="molecule type" value="Genomic_DNA"/>
</dbReference>
<proteinExistence type="inferred from homology"/>
<organism evidence="3 4">
    <name type="scientific">Naumovozyma castellii</name>
    <name type="common">Yeast</name>
    <name type="synonym">Saccharomyces castellii</name>
    <dbReference type="NCBI Taxonomy" id="27288"/>
    <lineage>
        <taxon>Eukaryota</taxon>
        <taxon>Fungi</taxon>
        <taxon>Dikarya</taxon>
        <taxon>Ascomycota</taxon>
        <taxon>Saccharomycotina</taxon>
        <taxon>Saccharomycetes</taxon>
        <taxon>Saccharomycetales</taxon>
        <taxon>Saccharomycetaceae</taxon>
        <taxon>Naumovozyma</taxon>
    </lineage>
</organism>
<dbReference type="PANTHER" id="PTHR21349">
    <property type="entry name" value="50S RIBOSOMAL PROTEIN L21"/>
    <property type="match status" value="1"/>
</dbReference>
<name>G0V7Q8_NAUCA</name>
<dbReference type="Pfam" id="PF00829">
    <property type="entry name" value="Ribosomal_L21p"/>
    <property type="match status" value="1"/>
</dbReference>
<dbReference type="InterPro" id="IPR028909">
    <property type="entry name" value="bL21-like"/>
</dbReference>
<dbReference type="SUPFAM" id="SSF141091">
    <property type="entry name" value="L21p-like"/>
    <property type="match status" value="1"/>
</dbReference>
<dbReference type="FunCoup" id="G0V7Q8">
    <property type="interactions" value="260"/>
</dbReference>
<keyword evidence="4" id="KW-1185">Reference proteome</keyword>
<evidence type="ECO:0000256" key="1">
    <source>
        <dbReference type="ARBA" id="ARBA00008563"/>
    </source>
</evidence>
<dbReference type="KEGG" id="ncs:NCAS_0A09480"/>
<sequence length="165" mass="18748">MFLRTWSKINTPYSASRLLSLKPQGLLRTMSTNTITSESSTTTNEKPADLTPLKLANELYASIRIHNRPYVVTKGDRVILPFKIKLAEVGDVLRLTDVSSIGSRNYKLVGDPIDPALFTIKATILEKTKRAFHIREVTKRRNRRTRHAKSKGDLTILRISELKMN</sequence>
<reference evidence="3 4" key="1">
    <citation type="journal article" date="2011" name="Proc. Natl. Acad. Sci. U.S.A.">
        <title>Evolutionary erosion of yeast sex chromosomes by mating-type switching accidents.</title>
        <authorList>
            <person name="Gordon J.L."/>
            <person name="Armisen D."/>
            <person name="Proux-Wera E."/>
            <person name="Oheigeartaigh S.S."/>
            <person name="Byrne K.P."/>
            <person name="Wolfe K.H."/>
        </authorList>
    </citation>
    <scope>NUCLEOTIDE SEQUENCE [LARGE SCALE GENOMIC DNA]</scope>
    <source>
        <strain evidence="4">ATCC 76901 / BCRC 22586 / CBS 4309 / NBRC 1992 / NRRL Y-12630</strain>
    </source>
</reference>
<reference key="2">
    <citation type="submission" date="2011-08" db="EMBL/GenBank/DDBJ databases">
        <title>Genome sequence of Naumovozyma castellii.</title>
        <authorList>
            <person name="Gordon J.L."/>
            <person name="Armisen D."/>
            <person name="Proux-Wera E."/>
            <person name="OhEigeartaigh S.S."/>
            <person name="Byrne K.P."/>
            <person name="Wolfe K.H."/>
        </authorList>
    </citation>
    <scope>NUCLEOTIDE SEQUENCE</scope>
    <source>
        <strain>Type strain:CBS 4309</strain>
    </source>
</reference>
<evidence type="ECO:0000256" key="2">
    <source>
        <dbReference type="ARBA" id="ARBA00044129"/>
    </source>
</evidence>
<dbReference type="PANTHER" id="PTHR21349:SF0">
    <property type="entry name" value="LARGE RIBOSOMAL SUBUNIT PROTEIN BL21M"/>
    <property type="match status" value="1"/>
</dbReference>
<protein>
    <recommendedName>
        <fullName evidence="2">Large ribosomal subunit protein bL21m</fullName>
    </recommendedName>
</protein>
<dbReference type="InParanoid" id="G0V7Q8"/>
<dbReference type="HOGENOM" id="CLU_061463_2_0_1"/>
<dbReference type="AlphaFoldDB" id="G0V7Q8"/>
<dbReference type="InterPro" id="IPR036164">
    <property type="entry name" value="bL21-like_sf"/>
</dbReference>
<dbReference type="GO" id="GO:0005762">
    <property type="term" value="C:mitochondrial large ribosomal subunit"/>
    <property type="evidence" value="ECO:0007669"/>
    <property type="project" value="EnsemblFungi"/>
</dbReference>
<accession>G0V7Q8</accession>
<dbReference type="OrthoDB" id="5994at2759"/>
<dbReference type="Proteomes" id="UP000001640">
    <property type="component" value="Chromosome 1"/>
</dbReference>
<dbReference type="OMA" id="ITKEPRY"/>
<dbReference type="eggNOG" id="ENOG502S1KI">
    <property type="taxonomic scope" value="Eukaryota"/>
</dbReference>
<dbReference type="GeneID" id="96900985"/>
<gene>
    <name evidence="3" type="primary">NCAS0A09480</name>
    <name evidence="3" type="ordered locus">NCAS_0A09480</name>
</gene>
<evidence type="ECO:0000313" key="4">
    <source>
        <dbReference type="Proteomes" id="UP000001640"/>
    </source>
</evidence>
<dbReference type="GO" id="GO:0003735">
    <property type="term" value="F:structural constituent of ribosome"/>
    <property type="evidence" value="ECO:0007669"/>
    <property type="project" value="EnsemblFungi"/>
</dbReference>
<comment type="similarity">
    <text evidence="1">Belongs to the bacterial ribosomal protein bL21 family.</text>
</comment>
<evidence type="ECO:0000313" key="3">
    <source>
        <dbReference type="EMBL" id="CCC67506.1"/>
    </source>
</evidence>
<dbReference type="RefSeq" id="XP_003673887.1">
    <property type="nucleotide sequence ID" value="XM_003673839.1"/>
</dbReference>
<dbReference type="STRING" id="1064592.G0V7Q8"/>